<comment type="caution">
    <text evidence="1">The sequence shown here is derived from an EMBL/GenBank/DDBJ whole genome shotgun (WGS) entry which is preliminary data.</text>
</comment>
<accession>A0ABD0LRH9</accession>
<dbReference type="EMBL" id="JACVVK020000030">
    <property type="protein sequence ID" value="KAK7501609.1"/>
    <property type="molecule type" value="Genomic_DNA"/>
</dbReference>
<organism evidence="1 2">
    <name type="scientific">Batillaria attramentaria</name>
    <dbReference type="NCBI Taxonomy" id="370345"/>
    <lineage>
        <taxon>Eukaryota</taxon>
        <taxon>Metazoa</taxon>
        <taxon>Spiralia</taxon>
        <taxon>Lophotrochozoa</taxon>
        <taxon>Mollusca</taxon>
        <taxon>Gastropoda</taxon>
        <taxon>Caenogastropoda</taxon>
        <taxon>Sorbeoconcha</taxon>
        <taxon>Cerithioidea</taxon>
        <taxon>Batillariidae</taxon>
        <taxon>Batillaria</taxon>
    </lineage>
</organism>
<evidence type="ECO:0000313" key="1">
    <source>
        <dbReference type="EMBL" id="KAK7501609.1"/>
    </source>
</evidence>
<proteinExistence type="predicted"/>
<protein>
    <submittedName>
        <fullName evidence="1">Uncharacterized protein</fullName>
    </submittedName>
</protein>
<sequence>MSRLRCAEWRLQWNLRNTALHCRSNLAITTPPPHPPSGPWNRGTCLNPVNYPARILTLWKSSSGFFDTSTKDRIQSLFGNFASTNDEGDAMGT</sequence>
<evidence type="ECO:0000313" key="2">
    <source>
        <dbReference type="Proteomes" id="UP001519460"/>
    </source>
</evidence>
<dbReference type="AlphaFoldDB" id="A0ABD0LRH9"/>
<gene>
    <name evidence="1" type="ORF">BaRGS_00007040</name>
</gene>
<name>A0ABD0LRH9_9CAEN</name>
<keyword evidence="2" id="KW-1185">Reference proteome</keyword>
<dbReference type="Proteomes" id="UP001519460">
    <property type="component" value="Unassembled WGS sequence"/>
</dbReference>
<reference evidence="1 2" key="1">
    <citation type="journal article" date="2023" name="Sci. Data">
        <title>Genome assembly of the Korean intertidal mud-creeper Batillaria attramentaria.</title>
        <authorList>
            <person name="Patra A.K."/>
            <person name="Ho P.T."/>
            <person name="Jun S."/>
            <person name="Lee S.J."/>
            <person name="Kim Y."/>
            <person name="Won Y.J."/>
        </authorList>
    </citation>
    <scope>NUCLEOTIDE SEQUENCE [LARGE SCALE GENOMIC DNA]</scope>
    <source>
        <strain evidence="1">Wonlab-2016</strain>
    </source>
</reference>